<feature type="non-terminal residue" evidence="2">
    <location>
        <position position="1"/>
    </location>
</feature>
<name>A0A6J4UNJ9_9BACT</name>
<dbReference type="AlphaFoldDB" id="A0A6J4UNJ9"/>
<evidence type="ECO:0000256" key="1">
    <source>
        <dbReference type="SAM" id="MobiDB-lite"/>
    </source>
</evidence>
<accession>A0A6J4UNJ9</accession>
<gene>
    <name evidence="2" type="ORF">AVDCRST_MAG18-552</name>
</gene>
<feature type="compositionally biased region" description="Basic residues" evidence="1">
    <location>
        <begin position="15"/>
        <end position="25"/>
    </location>
</feature>
<feature type="compositionally biased region" description="Low complexity" evidence="1">
    <location>
        <begin position="44"/>
        <end position="58"/>
    </location>
</feature>
<protein>
    <submittedName>
        <fullName evidence="2">Uncharacterized protein</fullName>
    </submittedName>
</protein>
<sequence length="98" mass="10571">VCIGIHRPLPQRAAPRQRHPNRRGSCRQPVLLPLSPGPLPPDPAARGRAPRPDVAAPGLGSGPRGRALSARRPPQPDDRRARHPPPPASARRDDRSPL</sequence>
<feature type="region of interest" description="Disordered" evidence="1">
    <location>
        <begin position="1"/>
        <end position="98"/>
    </location>
</feature>
<feature type="compositionally biased region" description="Low complexity" evidence="1">
    <location>
        <begin position="1"/>
        <end position="14"/>
    </location>
</feature>
<reference evidence="2" key="1">
    <citation type="submission" date="2020-02" db="EMBL/GenBank/DDBJ databases">
        <authorList>
            <person name="Meier V. D."/>
        </authorList>
    </citation>
    <scope>NUCLEOTIDE SEQUENCE</scope>
    <source>
        <strain evidence="2">AVDCRST_MAG18</strain>
    </source>
</reference>
<organism evidence="2">
    <name type="scientific">uncultured Thermomicrobiales bacterium</name>
    <dbReference type="NCBI Taxonomy" id="1645740"/>
    <lineage>
        <taxon>Bacteria</taxon>
        <taxon>Pseudomonadati</taxon>
        <taxon>Thermomicrobiota</taxon>
        <taxon>Thermomicrobia</taxon>
        <taxon>Thermomicrobiales</taxon>
        <taxon>environmental samples</taxon>
    </lineage>
</organism>
<proteinExistence type="predicted"/>
<feature type="non-terminal residue" evidence="2">
    <location>
        <position position="98"/>
    </location>
</feature>
<dbReference type="EMBL" id="CADCWN010000041">
    <property type="protein sequence ID" value="CAA9554239.1"/>
    <property type="molecule type" value="Genomic_DNA"/>
</dbReference>
<evidence type="ECO:0000313" key="2">
    <source>
        <dbReference type="EMBL" id="CAA9554239.1"/>
    </source>
</evidence>